<keyword evidence="4" id="KW-1003">Cell membrane</keyword>
<dbReference type="GeneID" id="97237910"/>
<dbReference type="InterPro" id="IPR003439">
    <property type="entry name" value="ABC_transporter-like_ATP-bd"/>
</dbReference>
<dbReference type="PANTHER" id="PTHR43297:SF2">
    <property type="entry name" value="DIPEPTIDE TRANSPORT ATP-BINDING PROTEIN DPPD"/>
    <property type="match status" value="1"/>
</dbReference>
<dbReference type="STRING" id="38300.SPRI_1013"/>
<dbReference type="InterPro" id="IPR013563">
    <property type="entry name" value="Oligopep_ABC_C"/>
</dbReference>
<dbReference type="KEGG" id="spri:SPRI_1013"/>
<evidence type="ECO:0000256" key="4">
    <source>
        <dbReference type="ARBA" id="ARBA00022475"/>
    </source>
</evidence>
<dbReference type="Pfam" id="PF00005">
    <property type="entry name" value="ABC_tran"/>
    <property type="match status" value="1"/>
</dbReference>
<dbReference type="AlphaFoldDB" id="A0A0M3QH85"/>
<evidence type="ECO:0000256" key="1">
    <source>
        <dbReference type="ARBA" id="ARBA00004202"/>
    </source>
</evidence>
<dbReference type="OrthoDB" id="3508321at2"/>
<keyword evidence="5" id="KW-0547">Nucleotide-binding</keyword>
<evidence type="ECO:0000256" key="6">
    <source>
        <dbReference type="ARBA" id="ARBA00022840"/>
    </source>
</evidence>
<accession>A0A0M3QH85</accession>
<evidence type="ECO:0000256" key="3">
    <source>
        <dbReference type="ARBA" id="ARBA00022448"/>
    </source>
</evidence>
<dbReference type="FunFam" id="3.40.50.300:FF:000016">
    <property type="entry name" value="Oligopeptide ABC transporter ATP-binding component"/>
    <property type="match status" value="1"/>
</dbReference>
<keyword evidence="3" id="KW-0813">Transport</keyword>
<dbReference type="Pfam" id="PF08352">
    <property type="entry name" value="oligo_HPY"/>
    <property type="match status" value="1"/>
</dbReference>
<proteinExistence type="inferred from homology"/>
<evidence type="ECO:0000313" key="9">
    <source>
        <dbReference type="EMBL" id="ALC19319.1"/>
    </source>
</evidence>
<dbReference type="PATRIC" id="fig|38300.4.peg.1092"/>
<evidence type="ECO:0000256" key="7">
    <source>
        <dbReference type="ARBA" id="ARBA00023136"/>
    </source>
</evidence>
<dbReference type="GO" id="GO:0015833">
    <property type="term" value="P:peptide transport"/>
    <property type="evidence" value="ECO:0007669"/>
    <property type="project" value="InterPro"/>
</dbReference>
<dbReference type="RefSeq" id="WP_005308981.1">
    <property type="nucleotide sequence ID" value="NZ_CP011340.1"/>
</dbReference>
<dbReference type="InterPro" id="IPR027417">
    <property type="entry name" value="P-loop_NTPase"/>
</dbReference>
<dbReference type="Proteomes" id="UP000060513">
    <property type="component" value="Chromosome"/>
</dbReference>
<evidence type="ECO:0000256" key="5">
    <source>
        <dbReference type="ARBA" id="ARBA00022741"/>
    </source>
</evidence>
<sequence length="349" mass="37497">MLLDIENLTVHLPGAARPLLAEVSLQVRTGEVVGLVGESGSGKSTTAKAALGILPDGARTEGRVLVDGADVLPMTGTRLREHRARTVAMVHQDPRSALNPVRRVGDFLVERLVRPGEGSGRERRRALGTAIGLLDAVGLPDPERRVRQRPHEMSGGMLQRVVIAGALAAEPRLLLADEATSALDVTTQAEILALLRRLREQRELGMLFITHDLHLAAAYCDRVYVMYAGRVVEEQQAQRLFAHARHPYTRGLLDCSPELGGTPRAIRPIPGRPPSLADAFPGCPFTARCPHSEPTCETWTPEPLPLADAGTAACRRIGELPPGGPLDKPATGTTEDHAQPSEPAVRSTP</sequence>
<dbReference type="GO" id="GO:0005524">
    <property type="term" value="F:ATP binding"/>
    <property type="evidence" value="ECO:0007669"/>
    <property type="project" value="UniProtKB-KW"/>
</dbReference>
<dbReference type="PROSITE" id="PS50893">
    <property type="entry name" value="ABC_TRANSPORTER_2"/>
    <property type="match status" value="1"/>
</dbReference>
<comment type="similarity">
    <text evidence="2">Belongs to the ABC transporter superfamily.</text>
</comment>
<evidence type="ECO:0000256" key="8">
    <source>
        <dbReference type="SAM" id="MobiDB-lite"/>
    </source>
</evidence>
<keyword evidence="6 9" id="KW-0067">ATP-binding</keyword>
<dbReference type="PANTHER" id="PTHR43297">
    <property type="entry name" value="OLIGOPEPTIDE TRANSPORT ATP-BINDING PROTEIN APPD"/>
    <property type="match status" value="1"/>
</dbReference>
<dbReference type="InterPro" id="IPR017871">
    <property type="entry name" value="ABC_transporter-like_CS"/>
</dbReference>
<evidence type="ECO:0000313" key="10">
    <source>
        <dbReference type="Proteomes" id="UP000060513"/>
    </source>
</evidence>
<dbReference type="InterPro" id="IPR003593">
    <property type="entry name" value="AAA+_ATPase"/>
</dbReference>
<dbReference type="SMART" id="SM00382">
    <property type="entry name" value="AAA"/>
    <property type="match status" value="1"/>
</dbReference>
<dbReference type="SUPFAM" id="SSF52540">
    <property type="entry name" value="P-loop containing nucleoside triphosphate hydrolases"/>
    <property type="match status" value="1"/>
</dbReference>
<dbReference type="Gene3D" id="3.40.50.300">
    <property type="entry name" value="P-loop containing nucleotide triphosphate hydrolases"/>
    <property type="match status" value="1"/>
</dbReference>
<dbReference type="NCBIfam" id="TIGR01727">
    <property type="entry name" value="oligo_HPY"/>
    <property type="match status" value="1"/>
</dbReference>
<name>A0A0M3QH85_STRPR</name>
<protein>
    <submittedName>
        <fullName evidence="9">ABC transporter ATP-binding protein</fullName>
    </submittedName>
</protein>
<gene>
    <name evidence="9" type="ORF">SPRI_1013</name>
</gene>
<dbReference type="CDD" id="cd03257">
    <property type="entry name" value="ABC_NikE_OppD_transporters"/>
    <property type="match status" value="1"/>
</dbReference>
<dbReference type="InterPro" id="IPR050388">
    <property type="entry name" value="ABC_Ni/Peptide_Import"/>
</dbReference>
<dbReference type="OMA" id="GATWHEA"/>
<feature type="region of interest" description="Disordered" evidence="8">
    <location>
        <begin position="315"/>
        <end position="349"/>
    </location>
</feature>
<comment type="subcellular location">
    <subcellularLocation>
        <location evidence="1">Cell membrane</location>
        <topology evidence="1">Peripheral membrane protein</topology>
    </subcellularLocation>
</comment>
<reference evidence="9 10" key="1">
    <citation type="submission" date="2015-08" db="EMBL/GenBank/DDBJ databases">
        <title>Genome sequence of the pristinamycin over-producing bacterium Streptomyces pristinaespiralis HCCB10218.</title>
        <authorList>
            <person name="Tian J."/>
            <person name="Yang J."/>
            <person name="Li L."/>
            <person name="Ruan L."/>
            <person name="Wei W."/>
            <person name="Zheng G."/>
            <person name="Wei Z."/>
            <person name="Yang S."/>
            <person name="Ge M."/>
            <person name="Jiang W."/>
            <person name="Lu Y."/>
        </authorList>
    </citation>
    <scope>NUCLEOTIDE SEQUENCE [LARGE SCALE GENOMIC DNA]</scope>
    <source>
        <strain evidence="9 10">HCCB 10218</strain>
    </source>
</reference>
<dbReference type="GO" id="GO:0005886">
    <property type="term" value="C:plasma membrane"/>
    <property type="evidence" value="ECO:0007669"/>
    <property type="project" value="UniProtKB-SubCell"/>
</dbReference>
<dbReference type="EMBL" id="CP011340">
    <property type="protein sequence ID" value="ALC19319.1"/>
    <property type="molecule type" value="Genomic_DNA"/>
</dbReference>
<dbReference type="GO" id="GO:0016887">
    <property type="term" value="F:ATP hydrolysis activity"/>
    <property type="evidence" value="ECO:0007669"/>
    <property type="project" value="InterPro"/>
</dbReference>
<keyword evidence="7" id="KW-0472">Membrane</keyword>
<dbReference type="PROSITE" id="PS00211">
    <property type="entry name" value="ABC_TRANSPORTER_1"/>
    <property type="match status" value="1"/>
</dbReference>
<organism evidence="9">
    <name type="scientific">Streptomyces pristinaespiralis</name>
    <dbReference type="NCBI Taxonomy" id="38300"/>
    <lineage>
        <taxon>Bacteria</taxon>
        <taxon>Bacillati</taxon>
        <taxon>Actinomycetota</taxon>
        <taxon>Actinomycetes</taxon>
        <taxon>Kitasatosporales</taxon>
        <taxon>Streptomycetaceae</taxon>
        <taxon>Streptomyces</taxon>
    </lineage>
</organism>
<evidence type="ECO:0000256" key="2">
    <source>
        <dbReference type="ARBA" id="ARBA00005417"/>
    </source>
</evidence>